<gene>
    <name evidence="2" type="ORF">JBS370_LOCUS21669</name>
</gene>
<evidence type="ECO:0000313" key="2">
    <source>
        <dbReference type="EMBL" id="CAF3916211.1"/>
    </source>
</evidence>
<protein>
    <recommendedName>
        <fullName evidence="1">MULE transposase domain-containing protein</fullName>
    </recommendedName>
</protein>
<evidence type="ECO:0000313" key="3">
    <source>
        <dbReference type="Proteomes" id="UP000663836"/>
    </source>
</evidence>
<dbReference type="Pfam" id="PF10551">
    <property type="entry name" value="MULE"/>
    <property type="match status" value="1"/>
</dbReference>
<sequence length="338" mass="38996">MSETTSITKIYDEEIAKAYLSEEVAAALPTVIEYRSNMSKAQRKKTPVIPTSCIFEIPTFYQQTLAQKRFLLMDFFLKRGAERVIVYSTDQQMHLLFSNKTIFIDGTFSTAPNGFNQVFLIHVQEFGQGVPVAFCLLPNRRAATYIELFRRFKHEATLMNKQFQPQHVVSDFESALISAIRQEFPGADYAQVSAIRQQCKQLMALSLMPIYQVEQQFKRIRDTSSSSLDDLFVYFDHQWINGTIPLSMWNSYGLDHRTNNISEAYNRRFATRISKKHPNIWSFIQLIQNENVPLEHLIIQLAAGASCSKPTARTTAFQRRFQTLKSRFDNGEIEGKQL</sequence>
<name>A0A819IKT4_9BILA</name>
<dbReference type="Proteomes" id="UP000663836">
    <property type="component" value="Unassembled WGS sequence"/>
</dbReference>
<dbReference type="InterPro" id="IPR018289">
    <property type="entry name" value="MULE_transposase_dom"/>
</dbReference>
<comment type="caution">
    <text evidence="2">The sequence shown here is derived from an EMBL/GenBank/DDBJ whole genome shotgun (WGS) entry which is preliminary data.</text>
</comment>
<reference evidence="2" key="1">
    <citation type="submission" date="2021-02" db="EMBL/GenBank/DDBJ databases">
        <authorList>
            <person name="Nowell W R."/>
        </authorList>
    </citation>
    <scope>NUCLEOTIDE SEQUENCE</scope>
</reference>
<dbReference type="AlphaFoldDB" id="A0A819IKT4"/>
<accession>A0A819IKT4</accession>
<feature type="domain" description="MULE transposase" evidence="1">
    <location>
        <begin position="102"/>
        <end position="188"/>
    </location>
</feature>
<organism evidence="2 3">
    <name type="scientific">Rotaria sordida</name>
    <dbReference type="NCBI Taxonomy" id="392033"/>
    <lineage>
        <taxon>Eukaryota</taxon>
        <taxon>Metazoa</taxon>
        <taxon>Spiralia</taxon>
        <taxon>Gnathifera</taxon>
        <taxon>Rotifera</taxon>
        <taxon>Eurotatoria</taxon>
        <taxon>Bdelloidea</taxon>
        <taxon>Philodinida</taxon>
        <taxon>Philodinidae</taxon>
        <taxon>Rotaria</taxon>
    </lineage>
</organism>
<proteinExistence type="predicted"/>
<dbReference type="EMBL" id="CAJOBD010002906">
    <property type="protein sequence ID" value="CAF3916211.1"/>
    <property type="molecule type" value="Genomic_DNA"/>
</dbReference>
<evidence type="ECO:0000259" key="1">
    <source>
        <dbReference type="Pfam" id="PF10551"/>
    </source>
</evidence>